<evidence type="ECO:0000313" key="2">
    <source>
        <dbReference type="Proteomes" id="UP000054516"/>
    </source>
</evidence>
<dbReference type="EMBL" id="DF977455">
    <property type="protein sequence ID" value="GAP85267.2"/>
    <property type="molecule type" value="Genomic_DNA"/>
</dbReference>
<dbReference type="AlphaFoldDB" id="A0A1W2TBH6"/>
<sequence>MQCDGVIVYMKAQSNGRGAYSNEKVTVNPECYHGTRMMQVGEAGTRRQMVVQQLGQDYTR</sequence>
<protein>
    <submittedName>
        <fullName evidence="1">Uncharacterized protein</fullName>
    </submittedName>
</protein>
<accession>A0A1W2TBH6</accession>
<gene>
    <name evidence="1" type="ORF">SAMD00023353_1002580</name>
</gene>
<evidence type="ECO:0000313" key="1">
    <source>
        <dbReference type="EMBL" id="GAP85267.2"/>
    </source>
</evidence>
<reference evidence="1" key="1">
    <citation type="submission" date="2016-03" db="EMBL/GenBank/DDBJ databases">
        <title>Draft genome sequence of Rosellinia necatrix.</title>
        <authorList>
            <person name="Kanematsu S."/>
        </authorList>
    </citation>
    <scope>NUCLEOTIDE SEQUENCE [LARGE SCALE GENOMIC DNA]</scope>
    <source>
        <strain evidence="1">W97</strain>
    </source>
</reference>
<dbReference type="Proteomes" id="UP000054516">
    <property type="component" value="Unassembled WGS sequence"/>
</dbReference>
<keyword evidence="2" id="KW-1185">Reference proteome</keyword>
<proteinExistence type="predicted"/>
<organism evidence="1">
    <name type="scientific">Rosellinia necatrix</name>
    <name type="common">White root-rot fungus</name>
    <dbReference type="NCBI Taxonomy" id="77044"/>
    <lineage>
        <taxon>Eukaryota</taxon>
        <taxon>Fungi</taxon>
        <taxon>Dikarya</taxon>
        <taxon>Ascomycota</taxon>
        <taxon>Pezizomycotina</taxon>
        <taxon>Sordariomycetes</taxon>
        <taxon>Xylariomycetidae</taxon>
        <taxon>Xylariales</taxon>
        <taxon>Xylariaceae</taxon>
        <taxon>Rosellinia</taxon>
    </lineage>
</organism>
<name>A0A1W2TBH6_ROSNE</name>